<feature type="transmembrane region" description="Helical" evidence="8">
    <location>
        <begin position="129"/>
        <end position="147"/>
    </location>
</feature>
<keyword evidence="2" id="KW-0813">Transport</keyword>
<feature type="transmembrane region" description="Helical" evidence="8">
    <location>
        <begin position="287"/>
        <end position="306"/>
    </location>
</feature>
<feature type="transmembrane region" description="Helical" evidence="8">
    <location>
        <begin position="358"/>
        <end position="374"/>
    </location>
</feature>
<name>A0A5S4YLC2_9BRAD</name>
<dbReference type="GO" id="GO:0015293">
    <property type="term" value="F:symporter activity"/>
    <property type="evidence" value="ECO:0007669"/>
    <property type="project" value="UniProtKB-KW"/>
</dbReference>
<protein>
    <submittedName>
        <fullName evidence="10">MFS transporter</fullName>
    </submittedName>
</protein>
<organism evidence="10 11">
    <name type="scientific">Bradyrhizobium hipponense</name>
    <dbReference type="NCBI Taxonomy" id="2605638"/>
    <lineage>
        <taxon>Bacteria</taxon>
        <taxon>Pseudomonadati</taxon>
        <taxon>Pseudomonadota</taxon>
        <taxon>Alphaproteobacteria</taxon>
        <taxon>Hyphomicrobiales</taxon>
        <taxon>Nitrobacteraceae</taxon>
        <taxon>Bradyrhizobium</taxon>
    </lineage>
</organism>
<evidence type="ECO:0000256" key="2">
    <source>
        <dbReference type="ARBA" id="ARBA00022448"/>
    </source>
</evidence>
<evidence type="ECO:0000313" key="11">
    <source>
        <dbReference type="Proteomes" id="UP000324797"/>
    </source>
</evidence>
<keyword evidence="6 8" id="KW-1133">Transmembrane helix</keyword>
<sequence length="475" mass="51133">MGIGRRLARARFLDNASGEVCSSTATQAEAPLSGHVNTFVHSPASMRLENQVATKAMTAGLGGGVALEWFDWNVYGVMAAFLSPHFFPSSDPTTSLLAALAVYGAGFFARPLGAALLGPVADRISHKRVMMISVTAMALCSLLIALMPTYKDIGLTAPIILLLLRLMQGLATGAEAGVANAIAVELAPPGKEGRYLGLIGGTFIQLGIFGSSMVAFLVSASVAPEVMREWAWRLPFAVGGVLGLLIIYLRSTLPETLINRAMHRDDELSRVQQTTGGIWKTLWNVRLSLLAVILVIGSVQIANYAWNTGLPNMANTVFKEDSTSVYGIMTLMLLVWMFAAPLVGAFADKVRPSRAFTLLRLLLIPCFFLTLVYSEKSISTFFLVTVFGGAIVGFNMALYNLIATTLMPRTVRTTGVALGYALGVSLFGGTSPYLLVWLQREHIAWMFPVYGSLVALLSVVVYQIAKRRGHVYIGG</sequence>
<feature type="transmembrane region" description="Helical" evidence="8">
    <location>
        <begin position="443"/>
        <end position="465"/>
    </location>
</feature>
<evidence type="ECO:0000256" key="5">
    <source>
        <dbReference type="ARBA" id="ARBA00022847"/>
    </source>
</evidence>
<comment type="caution">
    <text evidence="10">The sequence shown here is derived from an EMBL/GenBank/DDBJ whole genome shotgun (WGS) entry which is preliminary data.</text>
</comment>
<dbReference type="AlphaFoldDB" id="A0A5S4YLC2"/>
<proteinExistence type="predicted"/>
<evidence type="ECO:0000256" key="6">
    <source>
        <dbReference type="ARBA" id="ARBA00022989"/>
    </source>
</evidence>
<evidence type="ECO:0000313" key="10">
    <source>
        <dbReference type="EMBL" id="TYO61119.1"/>
    </source>
</evidence>
<feature type="transmembrane region" description="Helical" evidence="8">
    <location>
        <begin position="159"/>
        <end position="183"/>
    </location>
</feature>
<evidence type="ECO:0000259" key="9">
    <source>
        <dbReference type="PROSITE" id="PS50850"/>
    </source>
</evidence>
<dbReference type="SUPFAM" id="SSF103473">
    <property type="entry name" value="MFS general substrate transporter"/>
    <property type="match status" value="1"/>
</dbReference>
<feature type="transmembrane region" description="Helical" evidence="8">
    <location>
        <begin position="380"/>
        <end position="402"/>
    </location>
</feature>
<evidence type="ECO:0000256" key="1">
    <source>
        <dbReference type="ARBA" id="ARBA00004651"/>
    </source>
</evidence>
<feature type="transmembrane region" description="Helical" evidence="8">
    <location>
        <begin position="56"/>
        <end position="75"/>
    </location>
</feature>
<dbReference type="RefSeq" id="WP_148745520.1">
    <property type="nucleotide sequence ID" value="NZ_VSTH01000208.1"/>
</dbReference>
<keyword evidence="7 8" id="KW-0472">Membrane</keyword>
<accession>A0A5S4YLC2</accession>
<dbReference type="Gene3D" id="1.20.1250.20">
    <property type="entry name" value="MFS general substrate transporter like domains"/>
    <property type="match status" value="2"/>
</dbReference>
<dbReference type="PANTHER" id="PTHR43528:SF7">
    <property type="entry name" value="MFS TRANSPORTER"/>
    <property type="match status" value="1"/>
</dbReference>
<dbReference type="InterPro" id="IPR051084">
    <property type="entry name" value="H+-coupled_symporters"/>
</dbReference>
<keyword evidence="11" id="KW-1185">Reference proteome</keyword>
<evidence type="ECO:0000256" key="8">
    <source>
        <dbReference type="SAM" id="Phobius"/>
    </source>
</evidence>
<keyword evidence="4 8" id="KW-0812">Transmembrane</keyword>
<feature type="transmembrane region" description="Helical" evidence="8">
    <location>
        <begin position="326"/>
        <end position="346"/>
    </location>
</feature>
<feature type="transmembrane region" description="Helical" evidence="8">
    <location>
        <begin position="195"/>
        <end position="218"/>
    </location>
</feature>
<dbReference type="Proteomes" id="UP000324797">
    <property type="component" value="Unassembled WGS sequence"/>
</dbReference>
<feature type="transmembrane region" description="Helical" evidence="8">
    <location>
        <begin position="95"/>
        <end position="117"/>
    </location>
</feature>
<keyword evidence="3" id="KW-1003">Cell membrane</keyword>
<dbReference type="EMBL" id="VSTH01000208">
    <property type="protein sequence ID" value="TYO61119.1"/>
    <property type="molecule type" value="Genomic_DNA"/>
</dbReference>
<dbReference type="PROSITE" id="PS50850">
    <property type="entry name" value="MFS"/>
    <property type="match status" value="1"/>
</dbReference>
<reference evidence="10 11" key="1">
    <citation type="submission" date="2019-08" db="EMBL/GenBank/DDBJ databases">
        <title>Bradyrhizobium hipponensis sp. nov., a rhizobium isolated from a Lupinus angustifolius root nodule in Tunisia.</title>
        <authorList>
            <person name="Off K."/>
            <person name="Rejili M."/>
            <person name="Mars M."/>
            <person name="Brachmann A."/>
            <person name="Marin M."/>
        </authorList>
    </citation>
    <scope>NUCLEOTIDE SEQUENCE [LARGE SCALE GENOMIC DNA]</scope>
    <source>
        <strain evidence="11">aSej3</strain>
    </source>
</reference>
<dbReference type="InterPro" id="IPR011701">
    <property type="entry name" value="MFS"/>
</dbReference>
<dbReference type="InterPro" id="IPR020846">
    <property type="entry name" value="MFS_dom"/>
</dbReference>
<keyword evidence="5" id="KW-0769">Symport</keyword>
<gene>
    <name evidence="10" type="ORF">FXV83_39905</name>
</gene>
<evidence type="ECO:0000256" key="4">
    <source>
        <dbReference type="ARBA" id="ARBA00022692"/>
    </source>
</evidence>
<feature type="domain" description="Major facilitator superfamily (MFS) profile" evidence="9">
    <location>
        <begin position="57"/>
        <end position="469"/>
    </location>
</feature>
<comment type="subcellular location">
    <subcellularLocation>
        <location evidence="1">Cell membrane</location>
        <topology evidence="1">Multi-pass membrane protein</topology>
    </subcellularLocation>
</comment>
<dbReference type="Pfam" id="PF07690">
    <property type="entry name" value="MFS_1"/>
    <property type="match status" value="1"/>
</dbReference>
<evidence type="ECO:0000256" key="3">
    <source>
        <dbReference type="ARBA" id="ARBA00022475"/>
    </source>
</evidence>
<dbReference type="PANTHER" id="PTHR43528">
    <property type="entry name" value="ALPHA-KETOGLUTARATE PERMEASE"/>
    <property type="match status" value="1"/>
</dbReference>
<dbReference type="InterPro" id="IPR036259">
    <property type="entry name" value="MFS_trans_sf"/>
</dbReference>
<feature type="transmembrane region" description="Helical" evidence="8">
    <location>
        <begin position="414"/>
        <end position="437"/>
    </location>
</feature>
<evidence type="ECO:0000256" key="7">
    <source>
        <dbReference type="ARBA" id="ARBA00023136"/>
    </source>
</evidence>
<feature type="transmembrane region" description="Helical" evidence="8">
    <location>
        <begin position="230"/>
        <end position="249"/>
    </location>
</feature>
<dbReference type="GO" id="GO:0005886">
    <property type="term" value="C:plasma membrane"/>
    <property type="evidence" value="ECO:0007669"/>
    <property type="project" value="UniProtKB-SubCell"/>
</dbReference>